<dbReference type="PANTHER" id="PTHR47988">
    <property type="entry name" value="SOMATIC EMBRYOGENESIS RECEPTOR KINASE 1"/>
    <property type="match status" value="1"/>
</dbReference>
<dbReference type="InterPro" id="IPR032675">
    <property type="entry name" value="LRR_dom_sf"/>
</dbReference>
<accession>A0A8T2YRH0</accession>
<dbReference type="Pfam" id="PF08263">
    <property type="entry name" value="LRRNT_2"/>
    <property type="match status" value="1"/>
</dbReference>
<feature type="transmembrane region" description="Helical" evidence="4">
    <location>
        <begin position="74"/>
        <end position="91"/>
    </location>
</feature>
<dbReference type="InterPro" id="IPR013210">
    <property type="entry name" value="LRR_N_plant-typ"/>
</dbReference>
<feature type="signal peptide" evidence="5">
    <location>
        <begin position="1"/>
        <end position="30"/>
    </location>
</feature>
<keyword evidence="4" id="KW-0472">Membrane</keyword>
<reference evidence="7" key="1">
    <citation type="journal article" date="2021" name="J. Hered.">
        <title>Genome Assembly of Salicaceae Populus deltoides (Eastern Cottonwood) I-69 Based on Nanopore Sequencing and Hi-C Technologies.</title>
        <authorList>
            <person name="Bai S."/>
            <person name="Wu H."/>
            <person name="Zhang J."/>
            <person name="Pan Z."/>
            <person name="Zhao W."/>
            <person name="Li Z."/>
            <person name="Tong C."/>
        </authorList>
    </citation>
    <scope>NUCLEOTIDE SEQUENCE</scope>
    <source>
        <tissue evidence="7">Leaf</tissue>
    </source>
</reference>
<keyword evidence="2 5" id="KW-0732">Signal</keyword>
<name>A0A8T2YRH0_POPDE</name>
<keyword evidence="4" id="KW-1133">Transmembrane helix</keyword>
<evidence type="ECO:0000256" key="1">
    <source>
        <dbReference type="ARBA" id="ARBA00022614"/>
    </source>
</evidence>
<evidence type="ECO:0000313" key="7">
    <source>
        <dbReference type="EMBL" id="KAH8507753.1"/>
    </source>
</evidence>
<keyword evidence="8" id="KW-1185">Reference proteome</keyword>
<keyword evidence="1" id="KW-0433">Leucine-rich repeat</keyword>
<evidence type="ECO:0000256" key="2">
    <source>
        <dbReference type="ARBA" id="ARBA00022729"/>
    </source>
</evidence>
<dbReference type="EMBL" id="JACEGQ020000005">
    <property type="protein sequence ID" value="KAH8507753.1"/>
    <property type="molecule type" value="Genomic_DNA"/>
</dbReference>
<evidence type="ECO:0000259" key="6">
    <source>
        <dbReference type="Pfam" id="PF08263"/>
    </source>
</evidence>
<feature type="chain" id="PRO_5035861525" description="Leucine-rich repeat-containing N-terminal plant-type domain-containing protein" evidence="5">
    <location>
        <begin position="31"/>
        <end position="93"/>
    </location>
</feature>
<dbReference type="Gene3D" id="3.80.10.10">
    <property type="entry name" value="Ribonuclease Inhibitor"/>
    <property type="match status" value="1"/>
</dbReference>
<organism evidence="7 8">
    <name type="scientific">Populus deltoides</name>
    <name type="common">Eastern poplar</name>
    <name type="synonym">Eastern cottonwood</name>
    <dbReference type="NCBI Taxonomy" id="3696"/>
    <lineage>
        <taxon>Eukaryota</taxon>
        <taxon>Viridiplantae</taxon>
        <taxon>Streptophyta</taxon>
        <taxon>Embryophyta</taxon>
        <taxon>Tracheophyta</taxon>
        <taxon>Spermatophyta</taxon>
        <taxon>Magnoliopsida</taxon>
        <taxon>eudicotyledons</taxon>
        <taxon>Gunneridae</taxon>
        <taxon>Pentapetalae</taxon>
        <taxon>rosids</taxon>
        <taxon>fabids</taxon>
        <taxon>Malpighiales</taxon>
        <taxon>Salicaceae</taxon>
        <taxon>Saliceae</taxon>
        <taxon>Populus</taxon>
    </lineage>
</organism>
<comment type="caution">
    <text evidence="7">The sequence shown here is derived from an EMBL/GenBank/DDBJ whole genome shotgun (WGS) entry which is preliminary data.</text>
</comment>
<keyword evidence="3" id="KW-0677">Repeat</keyword>
<gene>
    <name evidence="7" type="ORF">H0E87_010058</name>
</gene>
<evidence type="ECO:0000313" key="8">
    <source>
        <dbReference type="Proteomes" id="UP000807159"/>
    </source>
</evidence>
<proteinExistence type="predicted"/>
<keyword evidence="4" id="KW-0812">Transmembrane</keyword>
<feature type="domain" description="Leucine-rich repeat-containing N-terminal plant-type" evidence="6">
    <location>
        <begin position="31"/>
        <end position="70"/>
    </location>
</feature>
<evidence type="ECO:0000256" key="5">
    <source>
        <dbReference type="SAM" id="SignalP"/>
    </source>
</evidence>
<sequence>MDRAPGLMSLKMEMLFAALILACLQSFVLSDPQGDALYALKLSMNIPNNQLTDWNQNQVNPCTWTNVICDNTNVISVYVFFNVVLPLLSAVSR</sequence>
<dbReference type="Proteomes" id="UP000807159">
    <property type="component" value="Chromosome 5"/>
</dbReference>
<protein>
    <recommendedName>
        <fullName evidence="6">Leucine-rich repeat-containing N-terminal plant-type domain-containing protein</fullName>
    </recommendedName>
</protein>
<evidence type="ECO:0000256" key="3">
    <source>
        <dbReference type="ARBA" id="ARBA00022737"/>
    </source>
</evidence>
<dbReference type="AlphaFoldDB" id="A0A8T2YRH0"/>
<evidence type="ECO:0000256" key="4">
    <source>
        <dbReference type="SAM" id="Phobius"/>
    </source>
</evidence>